<dbReference type="InterPro" id="IPR001133">
    <property type="entry name" value="NADH_UbQ_OxRdtase_chain4L/K"/>
</dbReference>
<keyword evidence="8 12" id="KW-1133">Transmembrane helix</keyword>
<comment type="function">
    <text evidence="1 12">NDH-1 shuttles electrons from NADH, via FMN and iron-sulfur (Fe-S) centers, to quinones in the respiratory chain. The immediate electron acceptor for the enzyme in this species is believed to be ubiquinone. Couples the redox reaction to proton translocation (for every two electrons transferred, four hydrogen ions are translocated across the cytoplasmic membrane), and thus conserves the redox energy in a proton gradient.</text>
</comment>
<name>A0A1T0CKP1_9GAMM</name>
<dbReference type="EMBL" id="MUYT01000001">
    <property type="protein sequence ID" value="OOS22895.1"/>
    <property type="molecule type" value="Genomic_DNA"/>
</dbReference>
<dbReference type="HAMAP" id="MF_01456">
    <property type="entry name" value="NDH1_NuoK"/>
    <property type="match status" value="1"/>
</dbReference>
<dbReference type="OrthoDB" id="9801357at2"/>
<comment type="caution">
    <text evidence="13">The sequence shown here is derived from an EMBL/GenBank/DDBJ whole genome shotgun (WGS) entry which is preliminary data.</text>
</comment>
<proteinExistence type="inferred from homology"/>
<evidence type="ECO:0000256" key="10">
    <source>
        <dbReference type="ARBA" id="ARBA00023075"/>
    </source>
</evidence>
<dbReference type="GO" id="GO:0042773">
    <property type="term" value="P:ATP synthesis coupled electron transport"/>
    <property type="evidence" value="ECO:0007669"/>
    <property type="project" value="InterPro"/>
</dbReference>
<keyword evidence="4 12" id="KW-0813">Transport</keyword>
<comment type="similarity">
    <text evidence="3 12">Belongs to the complex I subunit 4L family.</text>
</comment>
<evidence type="ECO:0000256" key="4">
    <source>
        <dbReference type="ARBA" id="ARBA00022448"/>
    </source>
</evidence>
<protein>
    <recommendedName>
        <fullName evidence="12">NADH-quinone oxidoreductase subunit K</fullName>
        <ecNumber evidence="12">7.1.1.-</ecNumber>
    </recommendedName>
    <alternativeName>
        <fullName evidence="12">NADH dehydrogenase I subunit K</fullName>
    </alternativeName>
    <alternativeName>
        <fullName evidence="12">NDH-1 subunit K</fullName>
    </alternativeName>
</protein>
<keyword evidence="9 12" id="KW-0520">NAD</keyword>
<dbReference type="GO" id="GO:0030964">
    <property type="term" value="C:NADH dehydrogenase complex"/>
    <property type="evidence" value="ECO:0007669"/>
    <property type="project" value="TreeGrafter"/>
</dbReference>
<dbReference type="GO" id="GO:0005886">
    <property type="term" value="C:plasma membrane"/>
    <property type="evidence" value="ECO:0007669"/>
    <property type="project" value="UniProtKB-SubCell"/>
</dbReference>
<dbReference type="STRING" id="90241.B0682_00840"/>
<keyword evidence="14" id="KW-1185">Reference proteome</keyword>
<dbReference type="AlphaFoldDB" id="A0A1T0CKP1"/>
<dbReference type="PANTHER" id="PTHR11434:SF16">
    <property type="entry name" value="NADH-UBIQUINONE OXIDOREDUCTASE CHAIN 4L"/>
    <property type="match status" value="1"/>
</dbReference>
<comment type="subcellular location">
    <subcellularLocation>
        <location evidence="12">Cell membrane</location>
        <topology evidence="12">Multi-pass membrane protein</topology>
    </subcellularLocation>
    <subcellularLocation>
        <location evidence="2">Membrane</location>
        <topology evidence="2">Multi-pass membrane protein</topology>
    </subcellularLocation>
</comment>
<dbReference type="EC" id="7.1.1.-" evidence="12"/>
<evidence type="ECO:0000256" key="11">
    <source>
        <dbReference type="ARBA" id="ARBA00023136"/>
    </source>
</evidence>
<keyword evidence="10 12" id="KW-0830">Ubiquinone</keyword>
<dbReference type="InterPro" id="IPR039428">
    <property type="entry name" value="NUOK/Mnh_C1-like"/>
</dbReference>
<reference evidence="13 14" key="1">
    <citation type="submission" date="2017-02" db="EMBL/GenBank/DDBJ databases">
        <title>Draft genome sequence of Moraxella lincolnii CCUG 9405T type strain.</title>
        <authorList>
            <person name="Salva-Serra F."/>
            <person name="Engstrom-Jakobsson H."/>
            <person name="Thorell K."/>
            <person name="Jaen-Luchoro D."/>
            <person name="Gonzales-Siles L."/>
            <person name="Karlsson R."/>
            <person name="Yazdan S."/>
            <person name="Boulund F."/>
            <person name="Johnning A."/>
            <person name="Engstrand L."/>
            <person name="Kristiansson E."/>
            <person name="Moore E."/>
        </authorList>
    </citation>
    <scope>NUCLEOTIDE SEQUENCE [LARGE SCALE GENOMIC DNA]</scope>
    <source>
        <strain evidence="13 14">CCUG 9405</strain>
    </source>
</reference>
<keyword evidence="5 12" id="KW-0812">Transmembrane</keyword>
<evidence type="ECO:0000256" key="1">
    <source>
        <dbReference type="ARBA" id="ARBA00002378"/>
    </source>
</evidence>
<feature type="transmembrane region" description="Helical" evidence="12">
    <location>
        <begin position="20"/>
        <end position="38"/>
    </location>
</feature>
<keyword evidence="11 12" id="KW-0472">Membrane</keyword>
<accession>A0A1T0CKP1</accession>
<evidence type="ECO:0000256" key="5">
    <source>
        <dbReference type="ARBA" id="ARBA00022692"/>
    </source>
</evidence>
<evidence type="ECO:0000313" key="13">
    <source>
        <dbReference type="EMBL" id="OOS22895.1"/>
    </source>
</evidence>
<keyword evidence="7 12" id="KW-1278">Translocase</keyword>
<dbReference type="FunFam" id="1.10.287.3510:FF:000001">
    <property type="entry name" value="NADH-quinone oxidoreductase subunit K"/>
    <property type="match status" value="1"/>
</dbReference>
<dbReference type="Pfam" id="PF00420">
    <property type="entry name" value="Oxidored_q2"/>
    <property type="match status" value="1"/>
</dbReference>
<evidence type="ECO:0000256" key="7">
    <source>
        <dbReference type="ARBA" id="ARBA00022967"/>
    </source>
</evidence>
<dbReference type="GO" id="GO:0050136">
    <property type="term" value="F:NADH dehydrogenase (quinone) (non-electrogenic) activity"/>
    <property type="evidence" value="ECO:0007669"/>
    <property type="project" value="UniProtKB-UniRule"/>
</dbReference>
<gene>
    <name evidence="12" type="primary">nuoK</name>
    <name evidence="13" type="ORF">B0682_00840</name>
</gene>
<dbReference type="RefSeq" id="WP_078306309.1">
    <property type="nucleotide sequence ID" value="NZ_CP147511.1"/>
</dbReference>
<keyword evidence="6 12" id="KW-0874">Quinone</keyword>
<evidence type="ECO:0000313" key="14">
    <source>
        <dbReference type="Proteomes" id="UP000191094"/>
    </source>
</evidence>
<dbReference type="NCBIfam" id="NF004320">
    <property type="entry name" value="PRK05715.1-2"/>
    <property type="match status" value="1"/>
</dbReference>
<evidence type="ECO:0000256" key="12">
    <source>
        <dbReference type="HAMAP-Rule" id="MF_01456"/>
    </source>
</evidence>
<dbReference type="Gene3D" id="1.10.287.3510">
    <property type="match status" value="1"/>
</dbReference>
<feature type="transmembrane region" description="Helical" evidence="12">
    <location>
        <begin position="73"/>
        <end position="94"/>
    </location>
</feature>
<evidence type="ECO:0000256" key="3">
    <source>
        <dbReference type="ARBA" id="ARBA00010519"/>
    </source>
</evidence>
<comment type="catalytic activity">
    <reaction evidence="12">
        <text>a quinone + NADH + 5 H(+)(in) = a quinol + NAD(+) + 4 H(+)(out)</text>
        <dbReference type="Rhea" id="RHEA:57888"/>
        <dbReference type="ChEBI" id="CHEBI:15378"/>
        <dbReference type="ChEBI" id="CHEBI:24646"/>
        <dbReference type="ChEBI" id="CHEBI:57540"/>
        <dbReference type="ChEBI" id="CHEBI:57945"/>
        <dbReference type="ChEBI" id="CHEBI:132124"/>
    </reaction>
</comment>
<comment type="subunit">
    <text evidence="12">NDH-1 is composed of 14 different subunits. Subunits NuoA, H, J, K, L, M, N constitute the membrane sector of the complex.</text>
</comment>
<feature type="transmembrane region" description="Helical" evidence="12">
    <location>
        <begin position="50"/>
        <end position="67"/>
    </location>
</feature>
<dbReference type="Proteomes" id="UP000191094">
    <property type="component" value="Unassembled WGS sequence"/>
</dbReference>
<evidence type="ECO:0000256" key="6">
    <source>
        <dbReference type="ARBA" id="ARBA00022719"/>
    </source>
</evidence>
<keyword evidence="12" id="KW-1003">Cell membrane</keyword>
<dbReference type="GO" id="GO:0048038">
    <property type="term" value="F:quinone binding"/>
    <property type="evidence" value="ECO:0007669"/>
    <property type="project" value="UniProtKB-KW"/>
</dbReference>
<evidence type="ECO:0000256" key="8">
    <source>
        <dbReference type="ARBA" id="ARBA00022989"/>
    </source>
</evidence>
<dbReference type="NCBIfam" id="NF004319">
    <property type="entry name" value="PRK05715.1-1"/>
    <property type="match status" value="1"/>
</dbReference>
<sequence length="113" mass="12457">MSQAPQVSEQLLGFVPMEHALILAGILFTIGLCGVMVRRNLLFMLMSLEIMMNAAALAFVVAGSRWLNPDGQIMFIFILTLAAAEAAIGLAILLQFYHRRRHLDVDTANDLRG</sequence>
<organism evidence="13 14">
    <name type="scientific">Lwoffella lincolnii</name>
    <dbReference type="NCBI Taxonomy" id="90241"/>
    <lineage>
        <taxon>Bacteria</taxon>
        <taxon>Pseudomonadati</taxon>
        <taxon>Pseudomonadota</taxon>
        <taxon>Gammaproteobacteria</taxon>
        <taxon>Moraxellales</taxon>
        <taxon>Moraxellaceae</taxon>
        <taxon>Lwoffella</taxon>
    </lineage>
</organism>
<evidence type="ECO:0000256" key="9">
    <source>
        <dbReference type="ARBA" id="ARBA00023027"/>
    </source>
</evidence>
<dbReference type="PANTHER" id="PTHR11434">
    <property type="entry name" value="NADH-UBIQUINONE OXIDOREDUCTASE SUBUNIT ND4L"/>
    <property type="match status" value="1"/>
</dbReference>
<evidence type="ECO:0000256" key="2">
    <source>
        <dbReference type="ARBA" id="ARBA00004141"/>
    </source>
</evidence>